<accession>A0A3P1BTZ1</accession>
<protein>
    <submittedName>
        <fullName evidence="1">Uncharacterized protein</fullName>
    </submittedName>
</protein>
<gene>
    <name evidence="1" type="ORF">EHT25_12780</name>
</gene>
<dbReference type="AlphaFoldDB" id="A0A3P1BTZ1"/>
<dbReference type="OrthoDB" id="1496190at2"/>
<dbReference type="RefSeq" id="WP_124875031.1">
    <property type="nucleotide sequence ID" value="NZ_RQJO01000008.1"/>
</dbReference>
<keyword evidence="2" id="KW-1185">Reference proteome</keyword>
<sequence>MHEMEASDPMIVCPTCHWSGREADLDMDYSLLGEYSDQTCPKCSTVLRTVRTYLTAEEAQQQADAGNVWLQNAISYQDQISQSQLKSIDQLPDLAGETALEFVWECVNIPEEGRLEPIWIVIRLKSGEPIWRERSHYGNRYRFREFEKLLPLKYGERFKSIEVDKNVHSYTLLYWYGD</sequence>
<name>A0A3P1BTZ1_9BACT</name>
<comment type="caution">
    <text evidence="1">The sequence shown here is derived from an EMBL/GenBank/DDBJ whole genome shotgun (WGS) entry which is preliminary data.</text>
</comment>
<proteinExistence type="predicted"/>
<dbReference type="Proteomes" id="UP000271925">
    <property type="component" value="Unassembled WGS sequence"/>
</dbReference>
<evidence type="ECO:0000313" key="1">
    <source>
        <dbReference type="EMBL" id="RRB04373.1"/>
    </source>
</evidence>
<evidence type="ECO:0000313" key="2">
    <source>
        <dbReference type="Proteomes" id="UP000271925"/>
    </source>
</evidence>
<reference evidence="1 2" key="1">
    <citation type="submission" date="2018-11" db="EMBL/GenBank/DDBJ databases">
        <authorList>
            <person name="Zhou Z."/>
            <person name="Wang G."/>
        </authorList>
    </citation>
    <scope>NUCLEOTIDE SEQUENCE [LARGE SCALE GENOMIC DNA]</scope>
    <source>
        <strain evidence="1 2">KCTC52004</strain>
    </source>
</reference>
<dbReference type="EMBL" id="RQJO01000008">
    <property type="protein sequence ID" value="RRB04373.1"/>
    <property type="molecule type" value="Genomic_DNA"/>
</dbReference>
<organism evidence="1 2">
    <name type="scientific">Larkinella rosea</name>
    <dbReference type="NCBI Taxonomy" id="2025312"/>
    <lineage>
        <taxon>Bacteria</taxon>
        <taxon>Pseudomonadati</taxon>
        <taxon>Bacteroidota</taxon>
        <taxon>Cytophagia</taxon>
        <taxon>Cytophagales</taxon>
        <taxon>Spirosomataceae</taxon>
        <taxon>Larkinella</taxon>
    </lineage>
</organism>